<dbReference type="OrthoDB" id="9798632at2"/>
<sequence length="217" mass="24207">MSSIKIILTGATGMVGEGVLLECLENPNISEVLSVSRKPSGKTHAKLKEYLVPDFFGIDLNDENLKGYDACFFCAGISSVGMNEQDYTKITYDTTLHFAKVLLNLNPEMVFNYVSGAHTDKTESGKLMWARVKGKTENDLKKLGFKDAYNFRPGFMKPVDGQVNVKWFFKPVIWLFPILLPSKSLTLHEVGKAMINAVQKGYSTSILEIQDIKNLAK</sequence>
<dbReference type="AlphaFoldDB" id="A0A172XXI3"/>
<evidence type="ECO:0000256" key="1">
    <source>
        <dbReference type="ARBA" id="ARBA00004370"/>
    </source>
</evidence>
<dbReference type="RefSeq" id="WP_066755746.1">
    <property type="nucleotide sequence ID" value="NZ_CP015199.1"/>
</dbReference>
<evidence type="ECO:0000313" key="4">
    <source>
        <dbReference type="Proteomes" id="UP000077824"/>
    </source>
</evidence>
<comment type="subcellular location">
    <subcellularLocation>
        <location evidence="1">Membrane</location>
    </subcellularLocation>
</comment>
<reference evidence="3 4" key="1">
    <citation type="submission" date="2016-04" db="EMBL/GenBank/DDBJ databases">
        <title>Complete Genome Sequence of Chryseobacterium sp. IHBB 10212.</title>
        <authorList>
            <person name="Pal M."/>
            <person name="Swarnkar M.K."/>
            <person name="Kaushal K."/>
            <person name="Chhibber S."/>
            <person name="Singh A.K."/>
            <person name="Gulati A."/>
        </authorList>
    </citation>
    <scope>NUCLEOTIDE SEQUENCE [LARGE SCALE GENOMIC DNA]</scope>
    <source>
        <strain evidence="3 4">IHBB 10212</strain>
    </source>
</reference>
<evidence type="ECO:0000259" key="2">
    <source>
        <dbReference type="Pfam" id="PF01370"/>
    </source>
</evidence>
<accession>A0A172XXI3</accession>
<dbReference type="Pfam" id="PF01370">
    <property type="entry name" value="Epimerase"/>
    <property type="match status" value="1"/>
</dbReference>
<feature type="domain" description="NAD-dependent epimerase/dehydratase" evidence="2">
    <location>
        <begin position="6"/>
        <end position="105"/>
    </location>
</feature>
<protein>
    <submittedName>
        <fullName evidence="3">Epimerase</fullName>
    </submittedName>
</protein>
<dbReference type="Gene3D" id="3.40.50.720">
    <property type="entry name" value="NAD(P)-binding Rossmann-like Domain"/>
    <property type="match status" value="1"/>
</dbReference>
<dbReference type="InterPro" id="IPR001509">
    <property type="entry name" value="Epimerase_deHydtase"/>
</dbReference>
<dbReference type="InterPro" id="IPR036291">
    <property type="entry name" value="NAD(P)-bd_dom_sf"/>
</dbReference>
<dbReference type="STRING" id="1685010.A0O34_14325"/>
<dbReference type="GO" id="GO:0016020">
    <property type="term" value="C:membrane"/>
    <property type="evidence" value="ECO:0007669"/>
    <property type="project" value="UniProtKB-SubCell"/>
</dbReference>
<dbReference type="EMBL" id="CP015199">
    <property type="protein sequence ID" value="ANF51606.1"/>
    <property type="molecule type" value="Genomic_DNA"/>
</dbReference>
<name>A0A172XXI3_9FLAO</name>
<dbReference type="Proteomes" id="UP000077824">
    <property type="component" value="Chromosome"/>
</dbReference>
<dbReference type="KEGG" id="chh:A0O34_14325"/>
<gene>
    <name evidence="3" type="ORF">A0O34_14325</name>
</gene>
<organism evidence="3 4">
    <name type="scientific">Chryseobacterium glaciei</name>
    <dbReference type="NCBI Taxonomy" id="1685010"/>
    <lineage>
        <taxon>Bacteria</taxon>
        <taxon>Pseudomonadati</taxon>
        <taxon>Bacteroidota</taxon>
        <taxon>Flavobacteriia</taxon>
        <taxon>Flavobacteriales</taxon>
        <taxon>Weeksellaceae</taxon>
        <taxon>Chryseobacterium group</taxon>
        <taxon>Chryseobacterium</taxon>
    </lineage>
</organism>
<proteinExistence type="predicted"/>
<dbReference type="PANTHER" id="PTHR14097">
    <property type="entry name" value="OXIDOREDUCTASE HTATIP2"/>
    <property type="match status" value="1"/>
</dbReference>
<dbReference type="PANTHER" id="PTHR14097:SF8">
    <property type="entry name" value="NAD(P)-BINDING DOMAIN-CONTAINING PROTEIN"/>
    <property type="match status" value="1"/>
</dbReference>
<dbReference type="SUPFAM" id="SSF51735">
    <property type="entry name" value="NAD(P)-binding Rossmann-fold domains"/>
    <property type="match status" value="1"/>
</dbReference>
<keyword evidence="4" id="KW-1185">Reference proteome</keyword>
<evidence type="ECO:0000313" key="3">
    <source>
        <dbReference type="EMBL" id="ANF51606.1"/>
    </source>
</evidence>